<keyword evidence="2" id="KW-1185">Reference proteome</keyword>
<proteinExistence type="predicted"/>
<evidence type="ECO:0000313" key="2">
    <source>
        <dbReference type="Proteomes" id="UP000095094"/>
    </source>
</evidence>
<dbReference type="AlphaFoldDB" id="A0A1E5H6M3"/>
<name>A0A1E5H6M3_9ENTE</name>
<dbReference type="SUPFAM" id="SSF160419">
    <property type="entry name" value="YdfO-like"/>
    <property type="match status" value="1"/>
</dbReference>
<dbReference type="Proteomes" id="UP000095094">
    <property type="component" value="Unassembled WGS sequence"/>
</dbReference>
<dbReference type="Pfam" id="PF07166">
    <property type="entry name" value="DUF1398"/>
    <property type="match status" value="1"/>
</dbReference>
<keyword evidence="1" id="KW-0946">Virion</keyword>
<dbReference type="InterPro" id="IPR036696">
    <property type="entry name" value="YdfO-like_sf"/>
</dbReference>
<dbReference type="InterPro" id="IPR009833">
    <property type="entry name" value="DUF1398"/>
</dbReference>
<dbReference type="EMBL" id="MIJY01000001">
    <property type="protein sequence ID" value="OEG20563.1"/>
    <property type="molecule type" value="Genomic_DNA"/>
</dbReference>
<protein>
    <submittedName>
        <fullName evidence="1">Envelope protein</fullName>
    </submittedName>
</protein>
<comment type="caution">
    <text evidence="1">The sequence shown here is derived from an EMBL/GenBank/DDBJ whole genome shotgun (WGS) entry which is preliminary data.</text>
</comment>
<keyword evidence="1" id="KW-0261">Viral envelope protein</keyword>
<gene>
    <name evidence="1" type="ORF">BCR25_01725</name>
</gene>
<organism evidence="1 2">
    <name type="scientific">Enterococcus termitis</name>
    <dbReference type="NCBI Taxonomy" id="332950"/>
    <lineage>
        <taxon>Bacteria</taxon>
        <taxon>Bacillati</taxon>
        <taxon>Bacillota</taxon>
        <taxon>Bacilli</taxon>
        <taxon>Lactobacillales</taxon>
        <taxon>Enterococcaceae</taxon>
        <taxon>Enterococcus</taxon>
    </lineage>
</organism>
<dbReference type="Gene3D" id="3.30.1810.10">
    <property type="entry name" value="YdfO-like"/>
    <property type="match status" value="1"/>
</dbReference>
<evidence type="ECO:0000313" key="1">
    <source>
        <dbReference type="EMBL" id="OEG20563.1"/>
    </source>
</evidence>
<reference evidence="2" key="1">
    <citation type="submission" date="2016-09" db="EMBL/GenBank/DDBJ databases">
        <authorList>
            <person name="Gulvik C.A."/>
        </authorList>
    </citation>
    <scope>NUCLEOTIDE SEQUENCE [LARGE SCALE GENOMIC DNA]</scope>
    <source>
        <strain evidence="2">LMG 8895</strain>
    </source>
</reference>
<dbReference type="RefSeq" id="WP_069661873.1">
    <property type="nucleotide sequence ID" value="NZ_JBHUJJ010000001.1"/>
</dbReference>
<sequence>MGLVLKEIEEIVNSEKNAGEFAELIRAFKKLGIEKYDYFVADGFYRYYDEDSVIDSQMNGRPQVVAAKASLTAIKHAVLKAQSGKITFEEFTELAGASGVLYWSADLVEMKVEYIDQSGNILLSEPIPEG</sequence>
<accession>A0A1E5H6M3</accession>
<dbReference type="OrthoDB" id="1550456at2"/>